<dbReference type="EMBL" id="QVQW01000015">
    <property type="protein sequence ID" value="RKU46274.1"/>
    <property type="molecule type" value="Genomic_DNA"/>
</dbReference>
<dbReference type="PANTHER" id="PTHR24198">
    <property type="entry name" value="ANKYRIN REPEAT AND PROTEIN KINASE DOMAIN-CONTAINING PROTEIN"/>
    <property type="match status" value="1"/>
</dbReference>
<dbReference type="InterPro" id="IPR002110">
    <property type="entry name" value="Ankyrin_rpt"/>
</dbReference>
<organism evidence="3 4">
    <name type="scientific">Coniochaeta pulveracea</name>
    <dbReference type="NCBI Taxonomy" id="177199"/>
    <lineage>
        <taxon>Eukaryota</taxon>
        <taxon>Fungi</taxon>
        <taxon>Dikarya</taxon>
        <taxon>Ascomycota</taxon>
        <taxon>Pezizomycotina</taxon>
        <taxon>Sordariomycetes</taxon>
        <taxon>Sordariomycetidae</taxon>
        <taxon>Coniochaetales</taxon>
        <taxon>Coniochaetaceae</taxon>
        <taxon>Coniochaeta</taxon>
    </lineage>
</organism>
<keyword evidence="4" id="KW-1185">Reference proteome</keyword>
<dbReference type="STRING" id="177199.A0A420YET4"/>
<sequence length="819" mass="91866">MEPRTWSAANSPGPSSSAFEDAIRQTTLRWLKNYTNQAFQVEDFCSFLSAYLAEGATCLEEIQAVTEAEVLRLCGPSMHKIGNDNVLRFVDESSGANQDLDTGLGEAEVAHDLVLAAIRYLNLTDWNPVPGEYVHQLPIIQRRSQEHPFYRVAAKTWPDLVRRFPDSVPRSVRDEACRLFSSVRHGNFVSWFIELMTTDDADAATYDLIRNLLAESVSPLHIAAFLHLGFICEAAIQQGYGVNQKSRIGTPLYCILVPLICSSRGSKWTQIRRGGRIPDQAERSLKTTFQVLRDAGAEISDETAYMRVPGRLSYSSAVLMLSAMLQDLDFFTSLTRPEHYLTDREFIGVIEDIDFPFPVSEARDGGTMIYLDGLCGFLIDQSWKPRFRKMWGTAWRKAIQCRVRCGKVKVKRSLMLSEEDAAAFCDEILRDGSKSQLHLIRWIQHGQKEANFVTDAEDGETLLHHAVSEDKSRVVKLLVQGANVDISVRDKQGRTPLHFCEGNSAVLSVLISNGADLASTDDDGRTIWHYAAANADLDLLKALMDADKNRDESLKGTTKIGRTPLAEAFAYVRELVGLGPGGQERMPPPAIEYLLQHCRHDPAYLQSDIPLLCYVAEWGCMRHQQHTLLSSLLDTYGSSHLIMFGQTASDGSGPLHYLNLSVSQELILGLKAVPGVSEQPVLNHAGLSPAETIFLAFKPSADVYDGPTAHPSWNQWMDEDAYLTLLSDEVISSRDQHGRTLWPRFCANVLVHYCHDERVGFVEYIEPSLYIAMTCFRRRGVFEAFDNPRRVFWEAMGQRSTPDWVSPILDRLPLGRDDI</sequence>
<name>A0A420YET4_9PEZI</name>
<evidence type="ECO:0000313" key="3">
    <source>
        <dbReference type="EMBL" id="RKU46274.1"/>
    </source>
</evidence>
<comment type="caution">
    <text evidence="3">The sequence shown here is derived from an EMBL/GenBank/DDBJ whole genome shotgun (WGS) entry which is preliminary data.</text>
</comment>
<dbReference type="InterPro" id="IPR036770">
    <property type="entry name" value="Ankyrin_rpt-contain_sf"/>
</dbReference>
<dbReference type="Pfam" id="PF12796">
    <property type="entry name" value="Ank_2"/>
    <property type="match status" value="1"/>
</dbReference>
<reference evidence="3 4" key="1">
    <citation type="submission" date="2018-08" db="EMBL/GenBank/DDBJ databases">
        <title>Draft genome of the lignicolous fungus Coniochaeta pulveracea.</title>
        <authorList>
            <person name="Borstlap C.J."/>
            <person name="De Witt R.N."/>
            <person name="Botha A."/>
            <person name="Volschenk H."/>
        </authorList>
    </citation>
    <scope>NUCLEOTIDE SEQUENCE [LARGE SCALE GENOMIC DNA]</scope>
    <source>
        <strain evidence="3 4">CAB683</strain>
    </source>
</reference>
<dbReference type="SUPFAM" id="SSF48403">
    <property type="entry name" value="Ankyrin repeat"/>
    <property type="match status" value="1"/>
</dbReference>
<dbReference type="AlphaFoldDB" id="A0A420YET4"/>
<dbReference type="SMART" id="SM00248">
    <property type="entry name" value="ANK"/>
    <property type="match status" value="4"/>
</dbReference>
<dbReference type="OrthoDB" id="194358at2759"/>
<evidence type="ECO:0000313" key="4">
    <source>
        <dbReference type="Proteomes" id="UP000275385"/>
    </source>
</evidence>
<accession>A0A420YET4</accession>
<protein>
    <submittedName>
        <fullName evidence="3">Uncharacterized protein</fullName>
    </submittedName>
</protein>
<keyword evidence="1" id="KW-0677">Repeat</keyword>
<proteinExistence type="predicted"/>
<evidence type="ECO:0000256" key="2">
    <source>
        <dbReference type="ARBA" id="ARBA00023043"/>
    </source>
</evidence>
<evidence type="ECO:0000256" key="1">
    <source>
        <dbReference type="ARBA" id="ARBA00022737"/>
    </source>
</evidence>
<dbReference type="PANTHER" id="PTHR24198:SF165">
    <property type="entry name" value="ANKYRIN REPEAT-CONTAINING PROTEIN-RELATED"/>
    <property type="match status" value="1"/>
</dbReference>
<dbReference type="Proteomes" id="UP000275385">
    <property type="component" value="Unassembled WGS sequence"/>
</dbReference>
<gene>
    <name evidence="3" type="ORF">DL546_006939</name>
</gene>
<dbReference type="Gene3D" id="1.25.40.20">
    <property type="entry name" value="Ankyrin repeat-containing domain"/>
    <property type="match status" value="1"/>
</dbReference>
<keyword evidence="2" id="KW-0040">ANK repeat</keyword>